<dbReference type="AlphaFoldDB" id="A0ABD6EN31"/>
<keyword evidence="2" id="KW-1185">Reference proteome</keyword>
<reference evidence="1 2" key="1">
    <citation type="submission" date="2024-08" db="EMBL/GenBank/DDBJ databases">
        <title>Gnathostoma spinigerum genome.</title>
        <authorList>
            <person name="Gonzalez-Bertolin B."/>
            <person name="Monzon S."/>
            <person name="Zaballos A."/>
            <person name="Jimenez P."/>
            <person name="Dekumyoy P."/>
            <person name="Varona S."/>
            <person name="Cuesta I."/>
            <person name="Sumanam S."/>
            <person name="Adisakwattana P."/>
            <person name="Gasser R.B."/>
            <person name="Hernandez-Gonzalez A."/>
            <person name="Young N.D."/>
            <person name="Perteguer M.J."/>
        </authorList>
    </citation>
    <scope>NUCLEOTIDE SEQUENCE [LARGE SCALE GENOMIC DNA]</scope>
    <source>
        <strain evidence="1">AL3</strain>
        <tissue evidence="1">Liver</tissue>
    </source>
</reference>
<evidence type="ECO:0000313" key="1">
    <source>
        <dbReference type="EMBL" id="MFH4981186.1"/>
    </source>
</evidence>
<gene>
    <name evidence="1" type="ORF">AB6A40_007895</name>
</gene>
<dbReference type="EMBL" id="JBGFUD010006746">
    <property type="protein sequence ID" value="MFH4981186.1"/>
    <property type="molecule type" value="Genomic_DNA"/>
</dbReference>
<name>A0ABD6EN31_9BILA</name>
<protein>
    <submittedName>
        <fullName evidence="1">Uncharacterized protein</fullName>
    </submittedName>
</protein>
<dbReference type="Proteomes" id="UP001608902">
    <property type="component" value="Unassembled WGS sequence"/>
</dbReference>
<evidence type="ECO:0000313" key="2">
    <source>
        <dbReference type="Proteomes" id="UP001608902"/>
    </source>
</evidence>
<proteinExistence type="predicted"/>
<comment type="caution">
    <text evidence="1">The sequence shown here is derived from an EMBL/GenBank/DDBJ whole genome shotgun (WGS) entry which is preliminary data.</text>
</comment>
<organism evidence="1 2">
    <name type="scientific">Gnathostoma spinigerum</name>
    <dbReference type="NCBI Taxonomy" id="75299"/>
    <lineage>
        <taxon>Eukaryota</taxon>
        <taxon>Metazoa</taxon>
        <taxon>Ecdysozoa</taxon>
        <taxon>Nematoda</taxon>
        <taxon>Chromadorea</taxon>
        <taxon>Rhabditida</taxon>
        <taxon>Spirurina</taxon>
        <taxon>Gnathostomatomorpha</taxon>
        <taxon>Gnathostomatoidea</taxon>
        <taxon>Gnathostomatidae</taxon>
        <taxon>Gnathostoma</taxon>
    </lineage>
</organism>
<sequence length="88" mass="10087">MENAVFAWIYEIDNVDDVDDVDDVEDVDDVDDVEDVDDVDDAEDVDDVDDVGDFAGLILLNRNPPTLHVYETIDSRAILYERISKFKY</sequence>
<accession>A0ABD6EN31</accession>